<dbReference type="Proteomes" id="UP001221150">
    <property type="component" value="Unassembled WGS sequence"/>
</dbReference>
<evidence type="ECO:0008006" key="3">
    <source>
        <dbReference type="Google" id="ProtNLM"/>
    </source>
</evidence>
<accession>A0ABT6A639</accession>
<reference evidence="1 2" key="1">
    <citation type="submission" date="2023-03" db="EMBL/GenBank/DDBJ databases">
        <title>Draft genome sequence of Streptomyces sp. K1PA1 isolated from peat swamp forest in Thailand.</title>
        <authorList>
            <person name="Klaysubun C."/>
            <person name="Duangmal K."/>
        </authorList>
    </citation>
    <scope>NUCLEOTIDE SEQUENCE [LARGE SCALE GENOMIC DNA]</scope>
    <source>
        <strain evidence="1 2">K1PA1</strain>
    </source>
</reference>
<dbReference type="InterPro" id="IPR014748">
    <property type="entry name" value="Enoyl-CoA_hydra_C"/>
</dbReference>
<gene>
    <name evidence="1" type="ORF">P3H78_16025</name>
</gene>
<evidence type="ECO:0000313" key="1">
    <source>
        <dbReference type="EMBL" id="MDF3300109.1"/>
    </source>
</evidence>
<dbReference type="Gene3D" id="1.10.12.10">
    <property type="entry name" value="Lyase 2-enoyl-coa Hydratase, Chain A, domain 2"/>
    <property type="match status" value="1"/>
</dbReference>
<dbReference type="RefSeq" id="WP_276109664.1">
    <property type="nucleotide sequence ID" value="NZ_JARJBB010000007.1"/>
</dbReference>
<comment type="caution">
    <text evidence="1">The sequence shown here is derived from an EMBL/GenBank/DDBJ whole genome shotgun (WGS) entry which is preliminary data.</text>
</comment>
<protein>
    <recommendedName>
        <fullName evidence="3">Enoyl-CoA hydratase</fullName>
    </recommendedName>
</protein>
<organism evidence="1 2">
    <name type="scientific">Streptomyces tropicalis</name>
    <dbReference type="NCBI Taxonomy" id="3034234"/>
    <lineage>
        <taxon>Bacteria</taxon>
        <taxon>Bacillati</taxon>
        <taxon>Actinomycetota</taxon>
        <taxon>Actinomycetes</taxon>
        <taxon>Kitasatosporales</taxon>
        <taxon>Streptomycetaceae</taxon>
        <taxon>Streptomyces</taxon>
    </lineage>
</organism>
<keyword evidence="2" id="KW-1185">Reference proteome</keyword>
<sequence>MSPQDARKLRTPALMAALDSEDAKEGLLAFQHKRPPLRPGR</sequence>
<dbReference type="EMBL" id="JARJBB010000007">
    <property type="protein sequence ID" value="MDF3300109.1"/>
    <property type="molecule type" value="Genomic_DNA"/>
</dbReference>
<evidence type="ECO:0000313" key="2">
    <source>
        <dbReference type="Proteomes" id="UP001221150"/>
    </source>
</evidence>
<proteinExistence type="predicted"/>
<name>A0ABT6A639_9ACTN</name>